<dbReference type="OrthoDB" id="10041421at2759"/>
<keyword evidence="2" id="KW-1185">Reference proteome</keyword>
<comment type="caution">
    <text evidence="1">The sequence shown here is derived from an EMBL/GenBank/DDBJ whole genome shotgun (WGS) entry which is preliminary data.</text>
</comment>
<protein>
    <submittedName>
        <fullName evidence="1">CYTOSOL_AP domain-containing protein</fullName>
    </submittedName>
</protein>
<organism evidence="1 2">
    <name type="scientific">Meloidogyne graminicola</name>
    <dbReference type="NCBI Taxonomy" id="189291"/>
    <lineage>
        <taxon>Eukaryota</taxon>
        <taxon>Metazoa</taxon>
        <taxon>Ecdysozoa</taxon>
        <taxon>Nematoda</taxon>
        <taxon>Chromadorea</taxon>
        <taxon>Rhabditida</taxon>
        <taxon>Tylenchina</taxon>
        <taxon>Tylenchomorpha</taxon>
        <taxon>Tylenchoidea</taxon>
        <taxon>Meloidogynidae</taxon>
        <taxon>Meloidogyninae</taxon>
        <taxon>Meloidogyne</taxon>
    </lineage>
</organism>
<gene>
    <name evidence="1" type="ORF">Mgra_00002177</name>
</gene>
<accession>A0A8S9ZZF6</accession>
<dbReference type="EMBL" id="JABEBT010000012">
    <property type="protein sequence ID" value="KAF7638499.1"/>
    <property type="molecule type" value="Genomic_DNA"/>
</dbReference>
<evidence type="ECO:0000313" key="1">
    <source>
        <dbReference type="EMBL" id="KAF7638499.1"/>
    </source>
</evidence>
<evidence type="ECO:0000313" key="2">
    <source>
        <dbReference type="Proteomes" id="UP000605970"/>
    </source>
</evidence>
<sequence>MINFLKFVCCSLNCGEQIPSKRIIYSSTGSINNDFDDVRKYLKAGISAGNRFLSTGARSPLLITLPTDRFPNAQLASSIGFLHSLYTPLLLREKNKNFIEKADLIGILEIKKEYFNKTENLLPVGSLVDFLHAIQYSF</sequence>
<reference evidence="1" key="1">
    <citation type="journal article" date="2020" name="Ecol. Evol.">
        <title>Genome structure and content of the rice root-knot nematode (Meloidogyne graminicola).</title>
        <authorList>
            <person name="Phan N.T."/>
            <person name="Danchin E.G.J."/>
            <person name="Klopp C."/>
            <person name="Perfus-Barbeoch L."/>
            <person name="Kozlowski D.K."/>
            <person name="Koutsovoulos G.D."/>
            <person name="Lopez-Roques C."/>
            <person name="Bouchez O."/>
            <person name="Zahm M."/>
            <person name="Besnard G."/>
            <person name="Bellafiore S."/>
        </authorList>
    </citation>
    <scope>NUCLEOTIDE SEQUENCE</scope>
    <source>
        <strain evidence="1">VN-18</strain>
    </source>
</reference>
<dbReference type="Proteomes" id="UP000605970">
    <property type="component" value="Unassembled WGS sequence"/>
</dbReference>
<proteinExistence type="predicted"/>
<dbReference type="AlphaFoldDB" id="A0A8S9ZZF6"/>
<name>A0A8S9ZZF6_9BILA</name>